<feature type="transmembrane region" description="Helical" evidence="1">
    <location>
        <begin position="216"/>
        <end position="240"/>
    </location>
</feature>
<evidence type="ECO:0000313" key="2">
    <source>
        <dbReference type="EMBL" id="RJN32576.1"/>
    </source>
</evidence>
<dbReference type="EMBL" id="QYZP01000001">
    <property type="protein sequence ID" value="RJN32576.1"/>
    <property type="molecule type" value="Genomic_DNA"/>
</dbReference>
<dbReference type="AlphaFoldDB" id="A0A3A4F434"/>
<dbReference type="PANTHER" id="PTHR35007">
    <property type="entry name" value="INTEGRAL MEMBRANE PROTEIN-RELATED"/>
    <property type="match status" value="1"/>
</dbReference>
<dbReference type="PANTHER" id="PTHR35007:SF4">
    <property type="entry name" value="CONSERVED TRANSMEMBRANE PROTEIN-RELATED"/>
    <property type="match status" value="1"/>
</dbReference>
<keyword evidence="1" id="KW-0472">Membrane</keyword>
<comment type="caution">
    <text evidence="2">The sequence shown here is derived from an EMBL/GenBank/DDBJ whole genome shotgun (WGS) entry which is preliminary data.</text>
</comment>
<keyword evidence="1" id="KW-1133">Transmembrane helix</keyword>
<keyword evidence="3" id="KW-1185">Reference proteome</keyword>
<dbReference type="Proteomes" id="UP000266615">
    <property type="component" value="Unassembled WGS sequence"/>
</dbReference>
<keyword evidence="1" id="KW-0812">Transmembrane</keyword>
<proteinExistence type="predicted"/>
<evidence type="ECO:0000256" key="1">
    <source>
        <dbReference type="SAM" id="Phobius"/>
    </source>
</evidence>
<reference evidence="2 3" key="1">
    <citation type="submission" date="2018-09" db="EMBL/GenBank/DDBJ databases">
        <title>Nesterenkonia natronophila sp. nov., an alkaliphilic actinobacteriume isolated from a soda lake, and emended description of the genus Nesterenkonia.</title>
        <authorList>
            <person name="Menes R.J."/>
            <person name="Iriarte A."/>
        </authorList>
    </citation>
    <scope>NUCLEOTIDE SEQUENCE [LARGE SCALE GENOMIC DNA]</scope>
    <source>
        <strain evidence="2 3">M8</strain>
    </source>
</reference>
<evidence type="ECO:0008006" key="4">
    <source>
        <dbReference type="Google" id="ProtNLM"/>
    </source>
</evidence>
<evidence type="ECO:0000313" key="3">
    <source>
        <dbReference type="Proteomes" id="UP000266615"/>
    </source>
</evidence>
<name>A0A3A4F434_9MICC</name>
<organism evidence="2 3">
    <name type="scientific">Nesterenkonia natronophila</name>
    <dbReference type="NCBI Taxonomy" id="2174932"/>
    <lineage>
        <taxon>Bacteria</taxon>
        <taxon>Bacillati</taxon>
        <taxon>Actinomycetota</taxon>
        <taxon>Actinomycetes</taxon>
        <taxon>Micrococcales</taxon>
        <taxon>Micrococcaceae</taxon>
        <taxon>Nesterenkonia</taxon>
    </lineage>
</organism>
<accession>A0A3A4F434</accession>
<gene>
    <name evidence="2" type="ORF">D3250_01680</name>
</gene>
<sequence length="251" mass="26575">MGGTAGMMPVLVLTAAGFAAALVLVVVPAGEHPNTASPSSPSLWRRWGGQLEKRFGPRPARMRKEVAELLRQFSALLVSGRGEGQAWEDLRRTWRSRDPDHTLFRVSAQIAASEAAGTGTAEGLRRYVATHSDSDPELTRLLNRLIAVTALSEQTGAPLSELVEQLADSIDEAAELAAAVETATAGPKLTQLILTLLPAGGLVLGQIMGASPLATLLGSSVGILCLTAGLFLLGTGRLWSRHMIRKVTRRA</sequence>
<protein>
    <recommendedName>
        <fullName evidence="4">Type II secretion system protein GspF domain-containing protein</fullName>
    </recommendedName>
</protein>